<dbReference type="InterPro" id="IPR002110">
    <property type="entry name" value="Ankyrin_rpt"/>
</dbReference>
<dbReference type="Gene3D" id="1.25.40.20">
    <property type="entry name" value="Ankyrin repeat-containing domain"/>
    <property type="match status" value="3"/>
</dbReference>
<feature type="repeat" description="ANK" evidence="3">
    <location>
        <begin position="468"/>
        <end position="501"/>
    </location>
</feature>
<evidence type="ECO:0000256" key="3">
    <source>
        <dbReference type="PROSITE-ProRule" id="PRU00023"/>
    </source>
</evidence>
<name>A0ABR2HPP8_9EUKA</name>
<reference evidence="4 5" key="1">
    <citation type="submission" date="2024-04" db="EMBL/GenBank/DDBJ databases">
        <title>Tritrichomonas musculus Genome.</title>
        <authorList>
            <person name="Alves-Ferreira E."/>
            <person name="Grigg M."/>
            <person name="Lorenzi H."/>
            <person name="Galac M."/>
        </authorList>
    </citation>
    <scope>NUCLEOTIDE SEQUENCE [LARGE SCALE GENOMIC DNA]</scope>
    <source>
        <strain evidence="4 5">EAF2021</strain>
    </source>
</reference>
<keyword evidence="5" id="KW-1185">Reference proteome</keyword>
<dbReference type="PANTHER" id="PTHR24198:SF165">
    <property type="entry name" value="ANKYRIN REPEAT-CONTAINING PROTEIN-RELATED"/>
    <property type="match status" value="1"/>
</dbReference>
<evidence type="ECO:0000256" key="2">
    <source>
        <dbReference type="ARBA" id="ARBA00023043"/>
    </source>
</evidence>
<sequence length="594" mass="70907">MEMNAYVKKLKNIHEYLLDYLDNRFNNNNEFINHISYVKRNKQELKDLLYLISRVSANHQRSPNLFPKIELIVLQMKTDIINSFSNLEIFIIFEKCKNLLLFLFNEEIIVPDRSIFNIISDYKHTMNNYPTYFYNEFKNFFDKPFFHEEIEHFEEKRQIGENESYICELIRNDSIDDFIIYVNKYNISLNSCINDSIFETNPFLVGKKVSLIEYSAFFGSIQIFQYLRLNLVSLTSTLWIYAIHGRNPELFHLLEDNHVTLDFEMKTKCLKESIKCHHNEFIEYFECNFFNDVNSQDYLIDKIKHHNYLSFPDEIFKLSQFFFYFCKYDYFEIVKFQLENEEIEVNMTTKKTNNDKKDGYEKIFYQYKEIKKYYTEENTPLCVAIKKGNKDIVQLLLEQKNICVNQCFEDSYSLGCDYGDEYKTPLSIAVENENLEIVQLLLKEKNISINSTSDYSSYSEELGGLLKEEKAPLHIAVEKQNIEILKCLLKEKNIDINIRENVNLSDMLYFEKTALHIAIEKGNEEIVQILLSENINQFIGYRNYRYVLVCDAPSYYEDIENSSSLILAYKYKNWKIISLLLANKMEKIFFTKKH</sequence>
<dbReference type="PROSITE" id="PS50297">
    <property type="entry name" value="ANK_REP_REGION"/>
    <property type="match status" value="1"/>
</dbReference>
<organism evidence="4 5">
    <name type="scientific">Tritrichomonas musculus</name>
    <dbReference type="NCBI Taxonomy" id="1915356"/>
    <lineage>
        <taxon>Eukaryota</taxon>
        <taxon>Metamonada</taxon>
        <taxon>Parabasalia</taxon>
        <taxon>Tritrichomonadida</taxon>
        <taxon>Tritrichomonadidae</taxon>
        <taxon>Tritrichomonas</taxon>
    </lineage>
</organism>
<evidence type="ECO:0000256" key="1">
    <source>
        <dbReference type="ARBA" id="ARBA00022737"/>
    </source>
</evidence>
<evidence type="ECO:0000313" key="5">
    <source>
        <dbReference type="Proteomes" id="UP001470230"/>
    </source>
</evidence>
<evidence type="ECO:0008006" key="6">
    <source>
        <dbReference type="Google" id="ProtNLM"/>
    </source>
</evidence>
<dbReference type="Pfam" id="PF12796">
    <property type="entry name" value="Ank_2"/>
    <property type="match status" value="2"/>
</dbReference>
<gene>
    <name evidence="4" type="ORF">M9Y10_018233</name>
</gene>
<dbReference type="PANTHER" id="PTHR24198">
    <property type="entry name" value="ANKYRIN REPEAT AND PROTEIN KINASE DOMAIN-CONTAINING PROTEIN"/>
    <property type="match status" value="1"/>
</dbReference>
<protein>
    <recommendedName>
        <fullName evidence="6">DUF3447 domain-containing protein</fullName>
    </recommendedName>
</protein>
<dbReference type="Proteomes" id="UP001470230">
    <property type="component" value="Unassembled WGS sequence"/>
</dbReference>
<dbReference type="SUPFAM" id="SSF48403">
    <property type="entry name" value="Ankyrin repeat"/>
    <property type="match status" value="1"/>
</dbReference>
<dbReference type="EMBL" id="JAPFFF010000024">
    <property type="protein sequence ID" value="KAK8850121.1"/>
    <property type="molecule type" value="Genomic_DNA"/>
</dbReference>
<dbReference type="InterPro" id="IPR036770">
    <property type="entry name" value="Ankyrin_rpt-contain_sf"/>
</dbReference>
<dbReference type="PROSITE" id="PS50088">
    <property type="entry name" value="ANK_REPEAT"/>
    <property type="match status" value="2"/>
</dbReference>
<keyword evidence="2 3" id="KW-0040">ANK repeat</keyword>
<keyword evidence="1" id="KW-0677">Repeat</keyword>
<comment type="caution">
    <text evidence="4">The sequence shown here is derived from an EMBL/GenBank/DDBJ whole genome shotgun (WGS) entry which is preliminary data.</text>
</comment>
<evidence type="ECO:0000313" key="4">
    <source>
        <dbReference type="EMBL" id="KAK8850121.1"/>
    </source>
</evidence>
<accession>A0ABR2HPP8</accession>
<dbReference type="SMART" id="SM00248">
    <property type="entry name" value="ANK"/>
    <property type="match status" value="5"/>
</dbReference>
<feature type="repeat" description="ANK" evidence="3">
    <location>
        <begin position="510"/>
        <end position="536"/>
    </location>
</feature>
<proteinExistence type="predicted"/>